<dbReference type="Proteomes" id="UP000320811">
    <property type="component" value="Unassembled WGS sequence"/>
</dbReference>
<dbReference type="RefSeq" id="WP_145663191.1">
    <property type="nucleotide sequence ID" value="NZ_VIWO01000001.1"/>
</dbReference>
<dbReference type="OrthoDB" id="882303at2"/>
<organism evidence="1 2">
    <name type="scientific">Chitinophaga polysaccharea</name>
    <dbReference type="NCBI Taxonomy" id="1293035"/>
    <lineage>
        <taxon>Bacteria</taxon>
        <taxon>Pseudomonadati</taxon>
        <taxon>Bacteroidota</taxon>
        <taxon>Chitinophagia</taxon>
        <taxon>Chitinophagales</taxon>
        <taxon>Chitinophagaceae</taxon>
        <taxon>Chitinophaga</taxon>
    </lineage>
</organism>
<dbReference type="AlphaFoldDB" id="A0A561Q419"/>
<protein>
    <submittedName>
        <fullName evidence="1">Putative chitinase</fullName>
    </submittedName>
</protein>
<evidence type="ECO:0000313" key="1">
    <source>
        <dbReference type="EMBL" id="TWF45098.1"/>
    </source>
</evidence>
<accession>A0A561Q419</accession>
<dbReference type="SUPFAM" id="SSF55166">
    <property type="entry name" value="Hedgehog/DD-peptidase"/>
    <property type="match status" value="1"/>
</dbReference>
<dbReference type="EMBL" id="VIWO01000001">
    <property type="protein sequence ID" value="TWF45098.1"/>
    <property type="molecule type" value="Genomic_DNA"/>
</dbReference>
<dbReference type="InterPro" id="IPR023346">
    <property type="entry name" value="Lysozyme-like_dom_sf"/>
</dbReference>
<proteinExistence type="predicted"/>
<name>A0A561Q419_9BACT</name>
<evidence type="ECO:0000313" key="2">
    <source>
        <dbReference type="Proteomes" id="UP000320811"/>
    </source>
</evidence>
<dbReference type="Gene3D" id="1.10.530.10">
    <property type="match status" value="1"/>
</dbReference>
<gene>
    <name evidence="1" type="ORF">FHW36_1011024</name>
</gene>
<dbReference type="Pfam" id="PF14107">
    <property type="entry name" value="DUF4280"/>
    <property type="match status" value="1"/>
</dbReference>
<dbReference type="InterPro" id="IPR025460">
    <property type="entry name" value="DUF4280"/>
</dbReference>
<dbReference type="InterPro" id="IPR009045">
    <property type="entry name" value="Zn_M74/Hedgehog-like"/>
</dbReference>
<dbReference type="SUPFAM" id="SSF53955">
    <property type="entry name" value="Lysozyme-like"/>
    <property type="match status" value="1"/>
</dbReference>
<keyword evidence="2" id="KW-1185">Reference proteome</keyword>
<sequence>MADKHFVVQGAVCQCRFGTTNSKLQVLNTNEYMNDHSGNARPVASSTELGNPFMPATFGRCSLTQNACIPAVSQWRDTLPHIVLANDGKILTENSKAYCTVAGIPCITITHHGQTPSPATNDTNETIVACHPAEMTTSIPSDTTNTAAPAARTCNNQQTTKSLFPEQKPTVAFIVNPFVNHIVRPRTSLSFQASDMMSPAKLSSSSAAATQWHLNGKQVGIGASLMLDGHTHFTIPGKYCISALIDLPPSKPQQARRYFEVKNNEIQAIKVDGSDTNWIVGKRYTLTAQTLMPYDENLDGPIIWKPYGAGRDVHENAFVPHEGAFMISARLKQSVQTVEINAVYATVTRWCFVDQQNIYKPRAGWQENIYITIVSPEAGNEAITLHLLQSTPANRICHVKAIGQVKFDDTGTLTVAINTKNLKPILTASSFQWGTSNLLFAIAQTEDSIQFAGMKVICCHDKKYWLPRKQQQLRGAEMGKYLQVKDVKEIISIQFFDSHHVPAYKVYPYGEKITVHIQTSNLSEETLLFEIWENKFQEEDICHCRKEIQVNDSETCDVLINTLSLKTGKFLEEQCYRSFYVAVKISATNKYLYPAEIADNNLLNPGSISYYQHIKLSDGLHGLLNKFAGSNAQVVVGEALGDDELPECPRCEENITTAQLERIFPNASKALLLPVAGIYNKYMQLTGMNSCWNKAHFFAQIIVECGGSLKIKEGENFNWYWEDLPANFRAFKTTEGRKKAKEWGRQVKKPAHPGVSQQNMQHIANYAYGPGSAKGKSLGNTVAGDGWNFRGRGLIQITGREAYAYANNYTIKEQADVIAHPDLVASNMKIATLSAMAFWVSKGLPLIANSSRNATIAVSQQVGKEIVVNGKSNHSEKQHAFDNATSLAFHVRRCRYKTVSTEMTNRYCIDTDTFTYKLVRHNPASNKYQYDVYVSRNLVRTYIVEKNRCHLLPFPETGPNWGRYGQRDKGGDNYIAPEIAAPLFGFFYSLPKNGYKDKLYFNDISAADKRNIGHKGHIDGNDIDIRYPGSSNKSGEVLWSEAMKVYKSENDFISVLENILEVARKWGFTNNYAFREHIKNTLSKVTRVHQNHFHIGLRQKK</sequence>
<comment type="caution">
    <text evidence="1">The sequence shown here is derived from an EMBL/GenBank/DDBJ whole genome shotgun (WGS) entry which is preliminary data.</text>
</comment>
<reference evidence="1 2" key="1">
    <citation type="submission" date="2019-06" db="EMBL/GenBank/DDBJ databases">
        <title>Sorghum-associated microbial communities from plants grown in Nebraska, USA.</title>
        <authorList>
            <person name="Schachtman D."/>
        </authorList>
    </citation>
    <scope>NUCLEOTIDE SEQUENCE [LARGE SCALE GENOMIC DNA]</scope>
    <source>
        <strain evidence="1 2">1209</strain>
    </source>
</reference>